<dbReference type="GO" id="GO:0005576">
    <property type="term" value="C:extracellular region"/>
    <property type="evidence" value="ECO:0007669"/>
    <property type="project" value="UniProtKB-SubCell"/>
</dbReference>
<dbReference type="GO" id="GO:0009424">
    <property type="term" value="C:bacterial-type flagellum hook"/>
    <property type="evidence" value="ECO:0007669"/>
    <property type="project" value="UniProtKB-UniRule"/>
</dbReference>
<keyword evidence="3 5" id="KW-0175">Coiled coil</keyword>
<evidence type="ECO:0000256" key="1">
    <source>
        <dbReference type="ARBA" id="ARBA00009764"/>
    </source>
</evidence>
<feature type="coiled-coil region" evidence="5">
    <location>
        <begin position="255"/>
        <end position="282"/>
    </location>
</feature>
<dbReference type="PANTHER" id="PTHR30288">
    <property type="entry name" value="FLAGELLAR CAP/ASSEMBLY PROTEIN FLID"/>
    <property type="match status" value="1"/>
</dbReference>
<dbReference type="Proteomes" id="UP000238825">
    <property type="component" value="Chromosome"/>
</dbReference>
<evidence type="ECO:0000313" key="8">
    <source>
        <dbReference type="EMBL" id="AVK98338.1"/>
    </source>
</evidence>
<dbReference type="GO" id="GO:0071973">
    <property type="term" value="P:bacterial-type flagellum-dependent cell motility"/>
    <property type="evidence" value="ECO:0007669"/>
    <property type="project" value="TreeGrafter"/>
</dbReference>
<dbReference type="InterPro" id="IPR003481">
    <property type="entry name" value="FliD_N"/>
</dbReference>
<evidence type="ECO:0000313" key="11">
    <source>
        <dbReference type="Proteomes" id="UP000255295"/>
    </source>
</evidence>
<comment type="function">
    <text evidence="5">Required for morphogenesis and for the elongation of the flagellar filament by facilitating polymerization of the flagellin monomers at the tip of growing filament. Forms a capping structure, which prevents flagellin subunits (transported through the central channel of the flagellum) from leaking out without polymerization at the distal end.</text>
</comment>
<dbReference type="Pfam" id="PF02465">
    <property type="entry name" value="FliD_N"/>
    <property type="match status" value="1"/>
</dbReference>
<name>A0A2S0K4S3_LYSSH</name>
<reference evidence="8 10" key="1">
    <citation type="submission" date="2017-03" db="EMBL/GenBank/DDBJ databases">
        <title>The whole genome sequencing and assembly of Lysinibacillus sphaericus DSM 28T strain.</title>
        <authorList>
            <person name="Lee Y.-J."/>
            <person name="Yi H."/>
            <person name="Bahn Y.-S."/>
            <person name="Kim J.F."/>
            <person name="Lee D.-W."/>
        </authorList>
    </citation>
    <scope>NUCLEOTIDE SEQUENCE [LARGE SCALE GENOMIC DNA]</scope>
    <source>
        <strain evidence="8 10">DSM 28</strain>
    </source>
</reference>
<comment type="similarity">
    <text evidence="1 5">Belongs to the FliD family.</text>
</comment>
<proteinExistence type="inferred from homology"/>
<evidence type="ECO:0000259" key="6">
    <source>
        <dbReference type="Pfam" id="PF02465"/>
    </source>
</evidence>
<keyword evidence="8" id="KW-0282">Flagellum</keyword>
<keyword evidence="4 5" id="KW-0975">Bacterial flagellum</keyword>
<evidence type="ECO:0000256" key="4">
    <source>
        <dbReference type="ARBA" id="ARBA00023143"/>
    </source>
</evidence>
<keyword evidence="8" id="KW-0969">Cilium</keyword>
<evidence type="ECO:0000256" key="2">
    <source>
        <dbReference type="ARBA" id="ARBA00011255"/>
    </source>
</evidence>
<feature type="domain" description="Flagellar hook-associated protein 2 C-terminal" evidence="7">
    <location>
        <begin position="586"/>
        <end position="823"/>
    </location>
</feature>
<dbReference type="EMBL" id="CP019980">
    <property type="protein sequence ID" value="AVK98338.1"/>
    <property type="molecule type" value="Genomic_DNA"/>
</dbReference>
<dbReference type="EMBL" id="UFSZ01000001">
    <property type="protein sequence ID" value="SUV15696.1"/>
    <property type="molecule type" value="Genomic_DNA"/>
</dbReference>
<keyword evidence="8" id="KW-0966">Cell projection</keyword>
<evidence type="ECO:0000256" key="5">
    <source>
        <dbReference type="RuleBase" id="RU362066"/>
    </source>
</evidence>
<dbReference type="GO" id="GO:0009421">
    <property type="term" value="C:bacterial-type flagellum filament cap"/>
    <property type="evidence" value="ECO:0007669"/>
    <property type="project" value="InterPro"/>
</dbReference>
<dbReference type="PANTHER" id="PTHR30288:SF0">
    <property type="entry name" value="FLAGELLAR HOOK-ASSOCIATED PROTEIN 2"/>
    <property type="match status" value="1"/>
</dbReference>
<feature type="domain" description="Flagellar hook-associated protein 2 N-terminal" evidence="6">
    <location>
        <begin position="10"/>
        <end position="106"/>
    </location>
</feature>
<keyword evidence="5" id="KW-0964">Secreted</keyword>
<reference evidence="9 11" key="2">
    <citation type="submission" date="2018-06" db="EMBL/GenBank/DDBJ databases">
        <authorList>
            <consortium name="Pathogen Informatics"/>
            <person name="Doyle S."/>
        </authorList>
    </citation>
    <scope>NUCLEOTIDE SEQUENCE [LARGE SCALE GENOMIC DNA]</scope>
    <source>
        <strain evidence="9 11">NCTC10338</strain>
    </source>
</reference>
<comment type="subunit">
    <text evidence="2 5">Homopentamer.</text>
</comment>
<dbReference type="InterPro" id="IPR040026">
    <property type="entry name" value="FliD"/>
</dbReference>
<evidence type="ECO:0000259" key="7">
    <source>
        <dbReference type="Pfam" id="PF07195"/>
    </source>
</evidence>
<organism evidence="8 10">
    <name type="scientific">Lysinibacillus sphaericus</name>
    <name type="common">Bacillus sphaericus</name>
    <dbReference type="NCBI Taxonomy" id="1421"/>
    <lineage>
        <taxon>Bacteria</taxon>
        <taxon>Bacillati</taxon>
        <taxon>Bacillota</taxon>
        <taxon>Bacilli</taxon>
        <taxon>Bacillales</taxon>
        <taxon>Bacillaceae</taxon>
        <taxon>Lysinibacillus</taxon>
    </lineage>
</organism>
<dbReference type="Pfam" id="PF07195">
    <property type="entry name" value="FliD_C"/>
    <property type="match status" value="1"/>
</dbReference>
<protein>
    <recommendedName>
        <fullName evidence="5">Flagellar hook-associated protein 2</fullName>
        <shortName evidence="5">HAP2</shortName>
    </recommendedName>
    <alternativeName>
        <fullName evidence="5">Flagellar cap protein</fullName>
    </alternativeName>
</protein>
<dbReference type="AlphaFoldDB" id="A0A2S0K4S3"/>
<dbReference type="GO" id="GO:0007155">
    <property type="term" value="P:cell adhesion"/>
    <property type="evidence" value="ECO:0007669"/>
    <property type="project" value="InterPro"/>
</dbReference>
<dbReference type="InterPro" id="IPR010809">
    <property type="entry name" value="FliD_C"/>
</dbReference>
<gene>
    <name evidence="9" type="primary">fliD</name>
    <name evidence="8" type="ORF">LS41612_19525</name>
    <name evidence="9" type="ORF">NCTC10338_00765</name>
</gene>
<evidence type="ECO:0000256" key="3">
    <source>
        <dbReference type="ARBA" id="ARBA00023054"/>
    </source>
</evidence>
<evidence type="ECO:0000313" key="10">
    <source>
        <dbReference type="Proteomes" id="UP000238825"/>
    </source>
</evidence>
<dbReference type="Proteomes" id="UP000255295">
    <property type="component" value="Unassembled WGS sequence"/>
</dbReference>
<accession>A0A2S0K4S3</accession>
<evidence type="ECO:0000313" key="9">
    <source>
        <dbReference type="EMBL" id="SUV15696.1"/>
    </source>
</evidence>
<sequence>MVNRIGGLASGMDIDSIVKKLMNAERAPLNKLYQKKQTYEWQRDAYRGVNTKLKTFDTYISDNLVLKSLISKTAASSNSNLVSATATGSAAGSLSIEGVSQLATAARKVGEQVNAVGSTKMADLGATGTIEFKAIQKNGQLASEATKIEITSDMTVNQFISKVNSSNAGIDAVFENGRFSFTAKNTGDVKGDEEIKVTGGVDIFNKLGFADPSKVQNTEGKNAIFTVNGIATERTTNTFLISGYNVTLKDTFNGLQTISDKYKAAVEEFKNATDNLATKQANLITKQNAYGASDINSYTANHDTAYTTAFGNTLSLSQQVQYNKLGNAFWKGLADDEASFINDKLSAGQSVEQIRKAIDESGLSLEKIEKFQSLTDSELQALSSLDTTQLNAFKTQAEYEQYGTKLKDFDQNAIDALKRFSYNSNDSIDKIRKDIDDNTEFTQEVKDVLKSLSKDDLTNLIATDSATLKTYSEKAQADDLKQKYSQFGDTLIKGLQDGSKRVEDLTDKQKEVWNNLTPQKKAEFNALAEQNILRKDYLTADADEKAAVTRLNEATSTQTAAKADANAAGILNPDGSVDDTKVNAAPKAQAVTMTSTTNVDDIMTKIKEFVTTYNGFIKDLNDQTKETKYRDYKPLTSEQKENMSENEIKLWEEKAKSGLLRGDTLIREGLSNMRSLVYQSNPAIDSKYNTLFSIGITTSKNYNDGGSLQIDETKLRKVLEEDPDAVEKLFKNSEGKKEDIVGGKTVDTRGYIDKLRESMKSFEITIEKKAGRSTMTDAQYAIGKNLVDTESRISTWKRKLEDIESRYWKQFTAMEQAINKANSQSSMFAQG</sequence>
<dbReference type="GeneID" id="48278403"/>
<dbReference type="RefSeq" id="WP_024362486.1">
    <property type="nucleotide sequence ID" value="NZ_BJNS01000004.1"/>
</dbReference>
<comment type="subcellular location">
    <subcellularLocation>
        <location evidence="5">Secreted</location>
    </subcellularLocation>
    <subcellularLocation>
        <location evidence="5">Bacterial flagellum</location>
    </subcellularLocation>
</comment>